<dbReference type="Proteomes" id="UP000183947">
    <property type="component" value="Unassembled WGS sequence"/>
</dbReference>
<protein>
    <recommendedName>
        <fullName evidence="4">ATP-binding protein</fullName>
    </recommendedName>
</protein>
<keyword evidence="1" id="KW-0175">Coiled coil</keyword>
<feature type="coiled-coil region" evidence="1">
    <location>
        <begin position="319"/>
        <end position="346"/>
    </location>
</feature>
<dbReference type="NCBIfam" id="NF041813">
    <property type="entry name" value="Avs2"/>
    <property type="match status" value="1"/>
</dbReference>
<dbReference type="Gene3D" id="3.40.50.300">
    <property type="entry name" value="P-loop containing nucleotide triphosphate hydrolases"/>
    <property type="match status" value="1"/>
</dbReference>
<sequence length="1553" mass="177465">MGKINIDLNAIRPLNGARMEGFEELCAQLARIERPANSRFVRKGTPDAGVECFAILEDDSEWGWQSKYFDSFGSSQWQQLDESVKTVLAKHPNLVHYFICVPLNRPDARIPGKQSAMQTWEKYVSKWQKLATDKGMSVEFTYWGESEILDMLARPAHLGRLRFWFDTQAFDEEWFVTRLKDAIRTAGARYTPELNLSLPIAEKFEFFGRTTRFFDTLKALAKDIRENYRRLYPKKEVLEHQEVGETYKRLSELIQNVLPSIGRIQVQPIDELPFEPIIQQLSQALQVADEIGKLLLTEEFKPKEIQAQDKYGATDHNPYQDLRSGIHRLQNSLTKARRRLKEAVAIANNQLLVMSGPAGCGKTHLLCDVAANRIREGRPTVLLMGQRFISSNDPWTQALQQLDLATASVEEVVGALEAAAQVADSRLLLLIDAINEGNGRAIWPSNIASFLTQVLRSPWLGVVFSVRSSYEAHLVPAEVRDQAYRVTHHGFDGLEYDATKSFFIHYGLELPSTPLLAPEFRNPLFLKTLCNGLKLTKQRRLPRGFHGITSAFNLYLDGVNEALAVKLDYNSKQNLVRKALEAFAQATANSDERWLPLNSATSVVDALLPGRGHTQSLYYGLVAEGVLTEEAPHWHSEQGSEEVVYISYERLADHLLTDILLDQHLDVANPASSFEAGKPLTALYDLHSRFREGTVEALFIQIPERTGRELSELAPDVVTHWHSNAFRQSIIWRKADAFSDATRQALREFDETDGETQQTLEAILTVASLPEHPFNAEFLDKRLRKDTMPERDAWWSIYLHHMWDTQGAVDRLVDWASGVTVTTNLDVQAVDLCATTLAWLFTTSNRFLRDRATKALVNLLTGRLESAGKLIERFADVDDLYVAERIYAAAYGAVMRSHDRTEIQQLATRVYTCVFAAQSPPVHILLRDYARGIIERAIYLGADLAINVEHIRPPYHSIWPTIPTAEEVDQLFPDSSAKWKNGDGSWAHDRIKSSVMDDDFGRYVIHPKLDDWLSIPLSEPNWVKPKDKRELLDEFVQRLSRAEKRAWKIFQKAKSVLRDAQYVHLKKLIAQQKGTAEHWIFSQKFRDSPKFKKLLKKAGALTKEEQTEVESTRQTLESTLTPEHVQQLADIEGQPEVSQEERREPLFDESIAKRYIVGRVLELGWSAELFGHFDEDTVGYRGRHAAKTERIGKKYQWIALHEIMAYVADHYHFYERFCSDEDRITVYEGPWQPGARNLDPSNILRATASTSSWSSHTPAWWAPQLQLTWGEPGKSKDWLTQWHDLPTVESLLLVKRPEDGVNWLNLDGHFNWSEPVSADLESTDVERRQIWYIARSYLIREADVSAFMQWAETDKLQGRDMPEPAHLYELFLGEHGWSPASKYYQRDYENGELWRRPRNDCPVEVQVFSFDYLNEQGTFDCSLDETISLNMPRAELIAPLNLHWMGIGADFANEGQLVAFDPTVHQDGPGALLLREDFMRNFLAREKLSLCWIVIGEKQIIGPHSGSWHGRMNLSGAYTLSQQGPVGFLNCFSERNSQEGQKEDMLIQTMRTQ</sequence>
<gene>
    <name evidence="2" type="ORF">SAMN02746009_01177</name>
</gene>
<evidence type="ECO:0000313" key="3">
    <source>
        <dbReference type="Proteomes" id="UP000183947"/>
    </source>
</evidence>
<dbReference type="OrthoDB" id="9757917at2"/>
<dbReference type="RefSeq" id="WP_139252148.1">
    <property type="nucleotide sequence ID" value="NZ_FRAS01000004.1"/>
</dbReference>
<evidence type="ECO:0008006" key="4">
    <source>
        <dbReference type="Google" id="ProtNLM"/>
    </source>
</evidence>
<keyword evidence="3" id="KW-1185">Reference proteome</keyword>
<proteinExistence type="predicted"/>
<dbReference type="InterPro" id="IPR027417">
    <property type="entry name" value="P-loop_NTPase"/>
</dbReference>
<evidence type="ECO:0000256" key="1">
    <source>
        <dbReference type="SAM" id="Coils"/>
    </source>
</evidence>
<name>A0A1M6TP01_9BACT</name>
<dbReference type="STRING" id="1121959.SAMN02746009_01177"/>
<reference evidence="3" key="1">
    <citation type="submission" date="2016-11" db="EMBL/GenBank/DDBJ databases">
        <authorList>
            <person name="Varghese N."/>
            <person name="Submissions S."/>
        </authorList>
    </citation>
    <scope>NUCLEOTIDE SEQUENCE [LARGE SCALE GENOMIC DNA]</scope>
    <source>
        <strain evidence="3">DSM 18569</strain>
    </source>
</reference>
<evidence type="ECO:0000313" key="2">
    <source>
        <dbReference type="EMBL" id="SHK58667.1"/>
    </source>
</evidence>
<dbReference type="SUPFAM" id="SSF52540">
    <property type="entry name" value="P-loop containing nucleoside triphosphate hydrolases"/>
    <property type="match status" value="1"/>
</dbReference>
<accession>A0A1M6TP01</accession>
<dbReference type="EMBL" id="FRAS01000004">
    <property type="protein sequence ID" value="SHK58667.1"/>
    <property type="molecule type" value="Genomic_DNA"/>
</dbReference>
<organism evidence="2 3">
    <name type="scientific">Hymenobacter psychrotolerans DSM 18569</name>
    <dbReference type="NCBI Taxonomy" id="1121959"/>
    <lineage>
        <taxon>Bacteria</taxon>
        <taxon>Pseudomonadati</taxon>
        <taxon>Bacteroidota</taxon>
        <taxon>Cytophagia</taxon>
        <taxon>Cytophagales</taxon>
        <taxon>Hymenobacteraceae</taxon>
        <taxon>Hymenobacter</taxon>
    </lineage>
</organism>